<evidence type="ECO:0000256" key="2">
    <source>
        <dbReference type="ARBA" id="ARBA00005046"/>
    </source>
</evidence>
<keyword evidence="6" id="KW-0500">Molybdenum</keyword>
<dbReference type="Gene3D" id="3.90.105.10">
    <property type="entry name" value="Molybdopterin biosynthesis moea protein, domain 2"/>
    <property type="match status" value="1"/>
</dbReference>
<dbReference type="OrthoDB" id="9804758at2"/>
<sequence length="422" mass="43641">MTVFEKLQAAACDCDQSGHSMMSVRDAVQAALSLAAPVEGTEVLPLAAARGRVLALPVTAGADMPRFDNSGMDGYALRHEDLGHDGWIPVAGVSAAGDATKDLPAGVAMRIYTGAPLPRGADTVVMQEKVERTGDEIRLIAPCDQGGNIRKQGEDRRAGDDLLSIGATLDAKALALCAGAGAGQVTVYRRPRIAMVLTGDEITPAGEPLTGGAIWDVNGPMLDALCDEAGVEVVETRYVADTRADMASALGDLACHVDMIVTSGGVSVGDRDHVAGALHDIGAKTVVAGVAIKPGKPVTVANVDGALVLGLPGNPVSAFVTWHVLGRPLAARLAGKTGAVDTRWHVRAATALSHKLGRCEYRPARITGYDGDGHQVIACSDHMHSADLGPLAGADGLVLIPGDVEQLRQGDLLEFLPFKAQS</sequence>
<dbReference type="GO" id="GO:0046872">
    <property type="term" value="F:metal ion binding"/>
    <property type="evidence" value="ECO:0007669"/>
    <property type="project" value="UniProtKB-UniRule"/>
</dbReference>
<organism evidence="8 9">
    <name type="scientific">Roseovarius bejariae</name>
    <dbReference type="NCBI Taxonomy" id="2576383"/>
    <lineage>
        <taxon>Bacteria</taxon>
        <taxon>Pseudomonadati</taxon>
        <taxon>Pseudomonadota</taxon>
        <taxon>Alphaproteobacteria</taxon>
        <taxon>Rhodobacterales</taxon>
        <taxon>Roseobacteraceae</taxon>
        <taxon>Roseovarius</taxon>
    </lineage>
</organism>
<name>A0A844CJ31_9RHOB</name>
<dbReference type="Proteomes" id="UP000564704">
    <property type="component" value="Unassembled WGS sequence"/>
</dbReference>
<keyword evidence="9" id="KW-1185">Reference proteome</keyword>
<dbReference type="PANTHER" id="PTHR10192:SF5">
    <property type="entry name" value="GEPHYRIN"/>
    <property type="match status" value="1"/>
</dbReference>
<dbReference type="InterPro" id="IPR005110">
    <property type="entry name" value="MoeA_linker/N"/>
</dbReference>
<keyword evidence="6 8" id="KW-0808">Transferase</keyword>
<dbReference type="InterPro" id="IPR008284">
    <property type="entry name" value="MoCF_biosynth_CS"/>
</dbReference>
<keyword evidence="6" id="KW-0460">Magnesium</keyword>
<dbReference type="PANTHER" id="PTHR10192">
    <property type="entry name" value="MOLYBDOPTERIN BIOSYNTHESIS PROTEIN"/>
    <property type="match status" value="1"/>
</dbReference>
<dbReference type="SUPFAM" id="SSF63882">
    <property type="entry name" value="MoeA N-terminal region -like"/>
    <property type="match status" value="1"/>
</dbReference>
<dbReference type="InterPro" id="IPR001453">
    <property type="entry name" value="MoaB/Mog_dom"/>
</dbReference>
<evidence type="ECO:0000256" key="1">
    <source>
        <dbReference type="ARBA" id="ARBA00002901"/>
    </source>
</evidence>
<dbReference type="Gene3D" id="3.40.980.10">
    <property type="entry name" value="MoaB/Mog-like domain"/>
    <property type="match status" value="1"/>
</dbReference>
<comment type="cofactor">
    <cofactor evidence="6">
        <name>Mg(2+)</name>
        <dbReference type="ChEBI" id="CHEBI:18420"/>
    </cofactor>
</comment>
<dbReference type="InterPro" id="IPR036688">
    <property type="entry name" value="MoeA_C_domain_IV_sf"/>
</dbReference>
<dbReference type="InterPro" id="IPR036135">
    <property type="entry name" value="MoeA_linker/N_sf"/>
</dbReference>
<comment type="similarity">
    <text evidence="3 6">Belongs to the MoeA family.</text>
</comment>
<dbReference type="UniPathway" id="UPA00344"/>
<comment type="pathway">
    <text evidence="2 6">Cofactor biosynthesis; molybdopterin biosynthesis.</text>
</comment>
<evidence type="ECO:0000259" key="7">
    <source>
        <dbReference type="SMART" id="SM00852"/>
    </source>
</evidence>
<dbReference type="SUPFAM" id="SSF63867">
    <property type="entry name" value="MoeA C-terminal domain-like"/>
    <property type="match status" value="1"/>
</dbReference>
<keyword evidence="4 6" id="KW-0501">Molybdenum cofactor biosynthesis</keyword>
<evidence type="ECO:0000256" key="4">
    <source>
        <dbReference type="ARBA" id="ARBA00023150"/>
    </source>
</evidence>
<dbReference type="Pfam" id="PF03453">
    <property type="entry name" value="MoeA_N"/>
    <property type="match status" value="1"/>
</dbReference>
<evidence type="ECO:0000256" key="5">
    <source>
        <dbReference type="ARBA" id="ARBA00047317"/>
    </source>
</evidence>
<dbReference type="InterPro" id="IPR005111">
    <property type="entry name" value="MoeA_C_domain_IV"/>
</dbReference>
<accession>A0A844CJ31</accession>
<evidence type="ECO:0000256" key="6">
    <source>
        <dbReference type="RuleBase" id="RU365090"/>
    </source>
</evidence>
<dbReference type="AlphaFoldDB" id="A0A844CJ31"/>
<gene>
    <name evidence="8" type="ORF">FDP25_04475</name>
</gene>
<dbReference type="InterPro" id="IPR036425">
    <property type="entry name" value="MoaB/Mog-like_dom_sf"/>
</dbReference>
<proteinExistence type="inferred from homology"/>
<dbReference type="Pfam" id="PF03454">
    <property type="entry name" value="MoeA_C"/>
    <property type="match status" value="1"/>
</dbReference>
<comment type="function">
    <text evidence="1 6">Catalyzes the insertion of molybdate into adenylated molybdopterin with the concomitant release of AMP.</text>
</comment>
<dbReference type="GO" id="GO:0005829">
    <property type="term" value="C:cytosol"/>
    <property type="evidence" value="ECO:0007669"/>
    <property type="project" value="TreeGrafter"/>
</dbReference>
<dbReference type="InterPro" id="IPR038987">
    <property type="entry name" value="MoeA-like"/>
</dbReference>
<evidence type="ECO:0000313" key="9">
    <source>
        <dbReference type="Proteomes" id="UP000564704"/>
    </source>
</evidence>
<dbReference type="SUPFAM" id="SSF53218">
    <property type="entry name" value="Molybdenum cofactor biosynthesis proteins"/>
    <property type="match status" value="1"/>
</dbReference>
<dbReference type="Pfam" id="PF00994">
    <property type="entry name" value="MoCF_biosynth"/>
    <property type="match status" value="1"/>
</dbReference>
<dbReference type="PROSITE" id="PS01079">
    <property type="entry name" value="MOCF_BIOSYNTHESIS_2"/>
    <property type="match status" value="1"/>
</dbReference>
<dbReference type="EC" id="2.10.1.1" evidence="6"/>
<feature type="domain" description="MoaB/Mog" evidence="7">
    <location>
        <begin position="194"/>
        <end position="332"/>
    </location>
</feature>
<comment type="caution">
    <text evidence="8">The sequence shown here is derived from an EMBL/GenBank/DDBJ whole genome shotgun (WGS) entry which is preliminary data.</text>
</comment>
<evidence type="ECO:0000256" key="3">
    <source>
        <dbReference type="ARBA" id="ARBA00010763"/>
    </source>
</evidence>
<dbReference type="RefSeq" id="WP_154149328.1">
    <property type="nucleotide sequence ID" value="NZ_SZWE01000001.1"/>
</dbReference>
<dbReference type="EMBL" id="SZWE01000001">
    <property type="protein sequence ID" value="MRU14682.1"/>
    <property type="molecule type" value="Genomic_DNA"/>
</dbReference>
<comment type="catalytic activity">
    <reaction evidence="5">
        <text>adenylyl-molybdopterin + molybdate = Mo-molybdopterin + AMP + H(+)</text>
        <dbReference type="Rhea" id="RHEA:35047"/>
        <dbReference type="ChEBI" id="CHEBI:15378"/>
        <dbReference type="ChEBI" id="CHEBI:36264"/>
        <dbReference type="ChEBI" id="CHEBI:62727"/>
        <dbReference type="ChEBI" id="CHEBI:71302"/>
        <dbReference type="ChEBI" id="CHEBI:456215"/>
        <dbReference type="EC" id="2.10.1.1"/>
    </reaction>
</comment>
<dbReference type="GO" id="GO:0006777">
    <property type="term" value="P:Mo-molybdopterin cofactor biosynthetic process"/>
    <property type="evidence" value="ECO:0007669"/>
    <property type="project" value="UniProtKB-UniRule"/>
</dbReference>
<protein>
    <recommendedName>
        <fullName evidence="6">Molybdopterin molybdenumtransferase</fullName>
        <ecNumber evidence="6">2.10.1.1</ecNumber>
    </recommendedName>
</protein>
<dbReference type="GO" id="GO:0061599">
    <property type="term" value="F:molybdopterin molybdotransferase activity"/>
    <property type="evidence" value="ECO:0007669"/>
    <property type="project" value="UniProtKB-UniRule"/>
</dbReference>
<dbReference type="Gene3D" id="2.170.190.11">
    <property type="entry name" value="Molybdopterin biosynthesis moea protein, domain 3"/>
    <property type="match status" value="1"/>
</dbReference>
<reference evidence="8 9" key="1">
    <citation type="submission" date="2019-05" db="EMBL/GenBank/DDBJ databases">
        <title>Roseovarius bejariae sp. nov., a moderately halophylic bacterium isolated from a saline soil in Rambla Salada (Murcia).</title>
        <authorList>
            <person name="Castro D.J."/>
            <person name="Gomez-Altuve A."/>
            <person name="Reina J.C."/>
            <person name="Rodriguez M."/>
            <person name="Sampedro I."/>
            <person name="Llamas I."/>
            <person name="Martinez-Checa F."/>
        </authorList>
    </citation>
    <scope>NUCLEOTIDE SEQUENCE [LARGE SCALE GENOMIC DNA]</scope>
    <source>
        <strain evidence="8 9">A21</strain>
    </source>
</reference>
<dbReference type="NCBIfam" id="TIGR00177">
    <property type="entry name" value="molyb_syn"/>
    <property type="match status" value="1"/>
</dbReference>
<dbReference type="Gene3D" id="2.40.340.10">
    <property type="entry name" value="MoeA, C-terminal, domain IV"/>
    <property type="match status" value="1"/>
</dbReference>
<dbReference type="CDD" id="cd00887">
    <property type="entry name" value="MoeA"/>
    <property type="match status" value="1"/>
</dbReference>
<keyword evidence="6" id="KW-0479">Metal-binding</keyword>
<dbReference type="NCBIfam" id="NF045515">
    <property type="entry name" value="Glp_gephyrin"/>
    <property type="match status" value="1"/>
</dbReference>
<dbReference type="SMART" id="SM00852">
    <property type="entry name" value="MoCF_biosynth"/>
    <property type="match status" value="1"/>
</dbReference>
<evidence type="ECO:0000313" key="8">
    <source>
        <dbReference type="EMBL" id="MRU14682.1"/>
    </source>
</evidence>